<dbReference type="InterPro" id="IPR004092">
    <property type="entry name" value="Mbt"/>
</dbReference>
<evidence type="ECO:0000256" key="2">
    <source>
        <dbReference type="PROSITE-ProRule" id="PRU00459"/>
    </source>
</evidence>
<dbReference type="Gene3D" id="2.30.30.140">
    <property type="match status" value="4"/>
</dbReference>
<proteinExistence type="predicted"/>
<feature type="region of interest" description="Disordered" evidence="3">
    <location>
        <begin position="532"/>
        <end position="560"/>
    </location>
</feature>
<sequence>MKTAATAAATTASPSVVAGATPTATKHDRYRLSKPVHYDLFEPDQYDLNGSYNWSAYLDKQEGEFTPIPVDKFRYAPLQSIFHHLRPGLKVEVPNKDYEHLKSSIGGVYWVAFVVKVAGYKALMRYEGFAQDGSHDFWMNLCCADVHPVGWCANEGKPLVPPKSLQEKEQDWKSFLVKRLTGSRTLPADWHKRVQSAILASKFKVGQRLELIDRIQSTRIRPAIIKRIVGRRLKVLLSEEDMPADTDSADGESQQLNGDWVDQGSPFIFPVGWAVRCNYGLYANDAYKQHCVRIVNTDPEGRGTGDAYADNDTRPDQFQITPSIERPTAASSDNNEDDAAARIEKSLTAPGLMDWQRGMKLECLDPLTDMLNSLTVATVIDILPCGYLKIGFDGPDMEDESLPLHRNSSQLFPIGYAETNKIELRPPKGSDERAKFDWQKYLKQTNSVGAPGELFDHDNYEDMNAFEVNGKLEAIDMVEPNLACVATIRERKGRLLLVHFDGWESQYDQLFDFRSPDLMPLGWAEMVGHKLEAPKQAAPPTIKRPKAPASVGSAKKQKKE</sequence>
<evidence type="ECO:0000256" key="1">
    <source>
        <dbReference type="ARBA" id="ARBA00022737"/>
    </source>
</evidence>
<keyword evidence="4" id="KW-1185">Reference proteome</keyword>
<dbReference type="InterPro" id="IPR050548">
    <property type="entry name" value="PcG_chromatin_remod_factors"/>
</dbReference>
<dbReference type="WBParaSite" id="PSAMB.scaffold11size140128.g88.t1">
    <property type="protein sequence ID" value="PSAMB.scaffold11size140128.g88.t1"/>
    <property type="gene ID" value="PSAMB.scaffold11size140128.g88"/>
</dbReference>
<evidence type="ECO:0000313" key="4">
    <source>
        <dbReference type="Proteomes" id="UP000887566"/>
    </source>
</evidence>
<feature type="region of interest" description="Disordered" evidence="3">
    <location>
        <begin position="299"/>
        <end position="338"/>
    </location>
</feature>
<evidence type="ECO:0000313" key="5">
    <source>
        <dbReference type="WBParaSite" id="PSAMB.scaffold11size140128.g88.t1"/>
    </source>
</evidence>
<dbReference type="SUPFAM" id="SSF63748">
    <property type="entry name" value="Tudor/PWWP/MBT"/>
    <property type="match status" value="4"/>
</dbReference>
<dbReference type="PANTHER" id="PTHR12247">
    <property type="entry name" value="POLYCOMB GROUP PROTEIN"/>
    <property type="match status" value="1"/>
</dbReference>
<accession>A0A914URQ6</accession>
<reference evidence="5" key="1">
    <citation type="submission" date="2022-11" db="UniProtKB">
        <authorList>
            <consortium name="WormBaseParasite"/>
        </authorList>
    </citation>
    <scope>IDENTIFICATION</scope>
</reference>
<dbReference type="GO" id="GO:0003682">
    <property type="term" value="F:chromatin binding"/>
    <property type="evidence" value="ECO:0007669"/>
    <property type="project" value="TreeGrafter"/>
</dbReference>
<dbReference type="CDD" id="cd20088">
    <property type="entry name" value="MBT"/>
    <property type="match status" value="1"/>
</dbReference>
<keyword evidence="1" id="KW-0677">Repeat</keyword>
<dbReference type="Proteomes" id="UP000887566">
    <property type="component" value="Unplaced"/>
</dbReference>
<dbReference type="GO" id="GO:0005634">
    <property type="term" value="C:nucleus"/>
    <property type="evidence" value="ECO:0007669"/>
    <property type="project" value="InterPro"/>
</dbReference>
<feature type="repeat" description="MBT" evidence="2">
    <location>
        <begin position="436"/>
        <end position="534"/>
    </location>
</feature>
<feature type="compositionally biased region" description="Low complexity" evidence="3">
    <location>
        <begin position="1"/>
        <end position="12"/>
    </location>
</feature>
<protein>
    <submittedName>
        <fullName evidence="5">Uncharacterized protein</fullName>
    </submittedName>
</protein>
<dbReference type="GO" id="GO:0045892">
    <property type="term" value="P:negative regulation of DNA-templated transcription"/>
    <property type="evidence" value="ECO:0007669"/>
    <property type="project" value="TreeGrafter"/>
</dbReference>
<feature type="repeat" description="MBT" evidence="2">
    <location>
        <begin position="318"/>
        <end position="427"/>
    </location>
</feature>
<name>A0A914URQ6_9BILA</name>
<feature type="repeat" description="MBT" evidence="2">
    <location>
        <begin position="52"/>
        <end position="162"/>
    </location>
</feature>
<dbReference type="PANTHER" id="PTHR12247:SF104">
    <property type="entry name" value="POLYCOMB PROTEIN SFMBT"/>
    <property type="match status" value="1"/>
</dbReference>
<dbReference type="PROSITE" id="PS51079">
    <property type="entry name" value="MBT"/>
    <property type="match status" value="4"/>
</dbReference>
<feature type="repeat" description="MBT" evidence="2">
    <location>
        <begin position="170"/>
        <end position="284"/>
    </location>
</feature>
<organism evidence="4 5">
    <name type="scientific">Plectus sambesii</name>
    <dbReference type="NCBI Taxonomy" id="2011161"/>
    <lineage>
        <taxon>Eukaryota</taxon>
        <taxon>Metazoa</taxon>
        <taxon>Ecdysozoa</taxon>
        <taxon>Nematoda</taxon>
        <taxon>Chromadorea</taxon>
        <taxon>Plectida</taxon>
        <taxon>Plectina</taxon>
        <taxon>Plectoidea</taxon>
        <taxon>Plectidae</taxon>
        <taxon>Plectus</taxon>
    </lineage>
</organism>
<dbReference type="AlphaFoldDB" id="A0A914URQ6"/>
<evidence type="ECO:0000256" key="3">
    <source>
        <dbReference type="SAM" id="MobiDB-lite"/>
    </source>
</evidence>
<dbReference type="GO" id="GO:0042393">
    <property type="term" value="F:histone binding"/>
    <property type="evidence" value="ECO:0007669"/>
    <property type="project" value="TreeGrafter"/>
</dbReference>
<feature type="region of interest" description="Disordered" evidence="3">
    <location>
        <begin position="1"/>
        <end position="20"/>
    </location>
</feature>
<dbReference type="Pfam" id="PF02820">
    <property type="entry name" value="MBT"/>
    <property type="match status" value="4"/>
</dbReference>
<dbReference type="SMART" id="SM00561">
    <property type="entry name" value="MBT"/>
    <property type="match status" value="4"/>
</dbReference>